<gene>
    <name evidence="2" type="ORF">SAMN04244571_02053</name>
    <name evidence="3" type="ORF">SAMN04244574_02193</name>
</gene>
<organism evidence="3 5">
    <name type="scientific">Azotobacter beijerinckii</name>
    <dbReference type="NCBI Taxonomy" id="170623"/>
    <lineage>
        <taxon>Bacteria</taxon>
        <taxon>Pseudomonadati</taxon>
        <taxon>Pseudomonadota</taxon>
        <taxon>Gammaproteobacteria</taxon>
        <taxon>Pseudomonadales</taxon>
        <taxon>Pseudomonadaceae</taxon>
        <taxon>Azotobacter</taxon>
    </lineage>
</organism>
<sequence>MKRHLFSRLLSAAGLLCGLPLGLPAGAEPLQFALIAKRVDHPFFIQAGEGCAEAAQAQSDTCLLLGAAGLEHFRLQNQALEQALRAIA</sequence>
<feature type="chain" id="PRO_5011750714" evidence="1">
    <location>
        <begin position="28"/>
        <end position="88"/>
    </location>
</feature>
<keyword evidence="1" id="KW-0732">Signal</keyword>
<dbReference type="Proteomes" id="UP000199579">
    <property type="component" value="Unassembled WGS sequence"/>
</dbReference>
<evidence type="ECO:0000256" key="1">
    <source>
        <dbReference type="SAM" id="SignalP"/>
    </source>
</evidence>
<dbReference type="EMBL" id="FOKJ01000029">
    <property type="protein sequence ID" value="SFB27478.1"/>
    <property type="molecule type" value="Genomic_DNA"/>
</dbReference>
<evidence type="ECO:0000313" key="4">
    <source>
        <dbReference type="Proteomes" id="UP000198861"/>
    </source>
</evidence>
<reference evidence="2 4" key="1">
    <citation type="submission" date="2016-10" db="EMBL/GenBank/DDBJ databases">
        <authorList>
            <person name="Varghese N."/>
            <person name="Submissions S."/>
        </authorList>
    </citation>
    <scope>NUCLEOTIDE SEQUENCE [LARGE SCALE GENOMIC DNA]</scope>
    <source>
        <strain evidence="2 4">DSM 282</strain>
    </source>
</reference>
<dbReference type="AlphaFoldDB" id="A0A1I4D3V5"/>
<keyword evidence="4" id="KW-1185">Reference proteome</keyword>
<dbReference type="EMBL" id="FOSX01000031">
    <property type="protein sequence ID" value="SFK87825.1"/>
    <property type="molecule type" value="Genomic_DNA"/>
</dbReference>
<reference evidence="3 5" key="2">
    <citation type="submission" date="2016-10" db="EMBL/GenBank/DDBJ databases">
        <authorList>
            <person name="de Groot N.N."/>
        </authorList>
    </citation>
    <scope>NUCLEOTIDE SEQUENCE [LARGE SCALE GENOMIC DNA]</scope>
    <source>
        <strain evidence="3 5">DSM 381</strain>
    </source>
</reference>
<dbReference type="Gene3D" id="3.40.50.2300">
    <property type="match status" value="1"/>
</dbReference>
<accession>A0A1I4D3V5</accession>
<dbReference type="Proteomes" id="UP000198861">
    <property type="component" value="Unassembled WGS sequence"/>
</dbReference>
<dbReference type="RefSeq" id="WP_244541081.1">
    <property type="nucleotide sequence ID" value="NZ_FOKJ01000029.1"/>
</dbReference>
<protein>
    <submittedName>
        <fullName evidence="3">Ribose transport system substrate-binding protein</fullName>
    </submittedName>
</protein>
<evidence type="ECO:0000313" key="2">
    <source>
        <dbReference type="EMBL" id="SFB27478.1"/>
    </source>
</evidence>
<name>A0A1I4D3V5_9GAMM</name>
<evidence type="ECO:0000313" key="3">
    <source>
        <dbReference type="EMBL" id="SFK87825.1"/>
    </source>
</evidence>
<proteinExistence type="predicted"/>
<feature type="signal peptide" evidence="1">
    <location>
        <begin position="1"/>
        <end position="27"/>
    </location>
</feature>
<evidence type="ECO:0000313" key="5">
    <source>
        <dbReference type="Proteomes" id="UP000199579"/>
    </source>
</evidence>